<gene>
    <name evidence="5" type="ORF">WDZ17_16660</name>
    <name evidence="6" type="ORF">WDZ17_16695</name>
</gene>
<dbReference type="PROSITE" id="PS00061">
    <property type="entry name" value="ADH_SHORT"/>
    <property type="match status" value="1"/>
</dbReference>
<dbReference type="PANTHER" id="PTHR43477:SF1">
    <property type="entry name" value="DIHYDROANTICAPSIN 7-DEHYDROGENASE"/>
    <property type="match status" value="1"/>
</dbReference>
<evidence type="ECO:0000313" key="6">
    <source>
        <dbReference type="EMBL" id="MEJ5946935.1"/>
    </source>
</evidence>
<dbReference type="SUPFAM" id="SSF51735">
    <property type="entry name" value="NAD(P)-binding Rossmann-fold domains"/>
    <property type="match status" value="1"/>
</dbReference>
<keyword evidence="7" id="KW-1185">Reference proteome</keyword>
<proteinExistence type="inferred from homology"/>
<dbReference type="InterPro" id="IPR002347">
    <property type="entry name" value="SDR_fam"/>
</dbReference>
<comment type="caution">
    <text evidence="6">The sequence shown here is derived from an EMBL/GenBank/DDBJ whole genome shotgun (WGS) entry which is preliminary data.</text>
</comment>
<dbReference type="PRINTS" id="PR00081">
    <property type="entry name" value="GDHRDH"/>
</dbReference>
<accession>A0ABU8RPF5</accession>
<dbReference type="InterPro" id="IPR020904">
    <property type="entry name" value="Sc_DH/Rdtase_CS"/>
</dbReference>
<dbReference type="Proteomes" id="UP001387100">
    <property type="component" value="Unassembled WGS sequence"/>
</dbReference>
<evidence type="ECO:0000256" key="2">
    <source>
        <dbReference type="ARBA" id="ARBA00023002"/>
    </source>
</evidence>
<dbReference type="InterPro" id="IPR036291">
    <property type="entry name" value="NAD(P)-bd_dom_sf"/>
</dbReference>
<dbReference type="EMBL" id="JBBIAA010000041">
    <property type="protein sequence ID" value="MEJ5946928.1"/>
    <property type="molecule type" value="Genomic_DNA"/>
</dbReference>
<dbReference type="Gene3D" id="3.40.50.720">
    <property type="entry name" value="NAD(P)-binding Rossmann-like Domain"/>
    <property type="match status" value="1"/>
</dbReference>
<dbReference type="InterPro" id="IPR051122">
    <property type="entry name" value="SDR_DHRS6-like"/>
</dbReference>
<organism evidence="6 7">
    <name type="scientific">Pseudokineococcus basanitobsidens</name>
    <dbReference type="NCBI Taxonomy" id="1926649"/>
    <lineage>
        <taxon>Bacteria</taxon>
        <taxon>Bacillati</taxon>
        <taxon>Actinomycetota</taxon>
        <taxon>Actinomycetes</taxon>
        <taxon>Kineosporiales</taxon>
        <taxon>Kineosporiaceae</taxon>
        <taxon>Pseudokineococcus</taxon>
    </lineage>
</organism>
<comment type="similarity">
    <text evidence="1 3">Belongs to the short-chain dehydrogenases/reductases (SDR) family.</text>
</comment>
<evidence type="ECO:0000313" key="7">
    <source>
        <dbReference type="Proteomes" id="UP001387100"/>
    </source>
</evidence>
<dbReference type="RefSeq" id="WP_339576307.1">
    <property type="nucleotide sequence ID" value="NZ_JBBIAA010000041.1"/>
</dbReference>
<reference evidence="6 7" key="1">
    <citation type="journal article" date="2017" name="Int. J. Syst. Evol. Microbiol.">
        <title>Pseudokineococcus basanitobsidens sp. nov., isolated from volcanic rock.</title>
        <authorList>
            <person name="Lee D.W."/>
            <person name="Park M.Y."/>
            <person name="Kim J.J."/>
            <person name="Kim B.S."/>
        </authorList>
    </citation>
    <scope>NUCLEOTIDE SEQUENCE [LARGE SCALE GENOMIC DNA]</scope>
    <source>
        <strain evidence="6 7">DSM 103726</strain>
    </source>
</reference>
<keyword evidence="2" id="KW-0560">Oxidoreductase</keyword>
<protein>
    <submittedName>
        <fullName evidence="6">SDR family NAD(P)-dependent oxidoreductase</fullName>
    </submittedName>
</protein>
<reference evidence="6" key="2">
    <citation type="submission" date="2024-03" db="EMBL/GenBank/DDBJ databases">
        <authorList>
            <person name="Li F."/>
        </authorList>
    </citation>
    <scope>NUCLEOTIDE SEQUENCE</scope>
    <source>
        <strain evidence="6">DSM 103726</strain>
    </source>
</reference>
<dbReference type="EMBL" id="JBBIAA010000041">
    <property type="protein sequence ID" value="MEJ5946935.1"/>
    <property type="molecule type" value="Genomic_DNA"/>
</dbReference>
<feature type="compositionally biased region" description="Low complexity" evidence="4">
    <location>
        <begin position="13"/>
        <end position="24"/>
    </location>
</feature>
<dbReference type="PRINTS" id="PR00080">
    <property type="entry name" value="SDRFAMILY"/>
</dbReference>
<sequence length="274" mass="26853">MGEDASATGAVGPPEAQPAASPAAGWTPGRFEGRTAVVTGAGSGIGRATAVRLAREGARVVAVELLADRLDALVAEHGDLDLVPVAADVTTTEGVDAVVAAAAGRVDALANVAGIMDGFLPPAEVDDATWDRVLAVNLTAPMRLCRAVLPGMVGAGAGAVVNVASEAALRGSAAGAAYTASKHGLVGLTKNIAVMHRAQGVRANAVAPGPVATGIDAPMRSAQAAGVVGPLLQAVLTAPAQAEDLAASICWLLSDDAANVNGVVLASDGGWSAV</sequence>
<dbReference type="Pfam" id="PF00106">
    <property type="entry name" value="adh_short"/>
    <property type="match status" value="1"/>
</dbReference>
<evidence type="ECO:0000256" key="4">
    <source>
        <dbReference type="SAM" id="MobiDB-lite"/>
    </source>
</evidence>
<evidence type="ECO:0000313" key="5">
    <source>
        <dbReference type="EMBL" id="MEJ5946928.1"/>
    </source>
</evidence>
<name>A0ABU8RPF5_9ACTN</name>
<dbReference type="CDD" id="cd05233">
    <property type="entry name" value="SDR_c"/>
    <property type="match status" value="1"/>
</dbReference>
<feature type="region of interest" description="Disordered" evidence="4">
    <location>
        <begin position="1"/>
        <end position="28"/>
    </location>
</feature>
<evidence type="ECO:0000256" key="3">
    <source>
        <dbReference type="RuleBase" id="RU000363"/>
    </source>
</evidence>
<dbReference type="PANTHER" id="PTHR43477">
    <property type="entry name" value="DIHYDROANTICAPSIN 7-DEHYDROGENASE"/>
    <property type="match status" value="1"/>
</dbReference>
<evidence type="ECO:0000256" key="1">
    <source>
        <dbReference type="ARBA" id="ARBA00006484"/>
    </source>
</evidence>